<dbReference type="Proteomes" id="UP000200980">
    <property type="component" value="Unassembled WGS sequence"/>
</dbReference>
<dbReference type="RefSeq" id="WP_077395750.1">
    <property type="nucleotide sequence ID" value="NZ_JATM01000001.1"/>
</dbReference>
<dbReference type="InterPro" id="IPR021558">
    <property type="entry name" value="MazE-like"/>
</dbReference>
<protein>
    <recommendedName>
        <fullName evidence="3">Antitoxin MazE</fullName>
    </recommendedName>
</protein>
<name>A0A1S8GSW7_9PROT</name>
<evidence type="ECO:0000313" key="1">
    <source>
        <dbReference type="EMBL" id="OOL19938.1"/>
    </source>
</evidence>
<sequence>MASTTRSHERVRKHREVMKRAGMRPVQLWVPDTRRPDFTREASRQARLIRACDEKQGDDLAFSKLAAAQIEGWE</sequence>
<accession>A0A1S8GSW7</accession>
<proteinExistence type="predicted"/>
<evidence type="ECO:0000313" key="2">
    <source>
        <dbReference type="Proteomes" id="UP000200980"/>
    </source>
</evidence>
<dbReference type="EMBL" id="JATM01000001">
    <property type="protein sequence ID" value="OOL19938.1"/>
    <property type="molecule type" value="Genomic_DNA"/>
</dbReference>
<evidence type="ECO:0008006" key="3">
    <source>
        <dbReference type="Google" id="ProtNLM"/>
    </source>
</evidence>
<dbReference type="OrthoDB" id="3734119at2"/>
<dbReference type="AlphaFoldDB" id="A0A1S8GSW7"/>
<organism evidence="1 2">
    <name type="scientific">Bombella intestini</name>
    <dbReference type="NCBI Taxonomy" id="1539051"/>
    <lineage>
        <taxon>Bacteria</taxon>
        <taxon>Pseudomonadati</taxon>
        <taxon>Pseudomonadota</taxon>
        <taxon>Alphaproteobacteria</taxon>
        <taxon>Acetobacterales</taxon>
        <taxon>Acetobacteraceae</taxon>
        <taxon>Bombella</taxon>
    </lineage>
</organism>
<keyword evidence="2" id="KW-1185">Reference proteome</keyword>
<dbReference type="Pfam" id="PF11455">
    <property type="entry name" value="MazE-like"/>
    <property type="match status" value="1"/>
</dbReference>
<reference evidence="1 2" key="1">
    <citation type="journal article" date="2016" name="PLoS ONE">
        <title>Whole-Genome Sequence Analysis of Bombella intestini LMG 28161T, a Novel Acetic Acid Bacterium Isolated from the Crop of a Red-Tailed Bumble Bee, Bombus lapidarius.</title>
        <authorList>
            <person name="Li L."/>
            <person name="Illeghems K."/>
            <person name="Van Kerrebroeck S."/>
            <person name="Borremans W."/>
            <person name="Cleenwerck I."/>
            <person name="Smagghe G."/>
            <person name="De Vuyst L."/>
            <person name="Vandamme P."/>
        </authorList>
    </citation>
    <scope>NUCLEOTIDE SEQUENCE [LARGE SCALE GENOMIC DNA]</scope>
    <source>
        <strain evidence="1 2">R-52487</strain>
    </source>
</reference>
<gene>
    <name evidence="1" type="ORF">AL01_03095</name>
</gene>
<comment type="caution">
    <text evidence="1">The sequence shown here is derived from an EMBL/GenBank/DDBJ whole genome shotgun (WGS) entry which is preliminary data.</text>
</comment>